<dbReference type="AlphaFoldDB" id="A0A0D0DWQ8"/>
<name>A0A0D0DWQ8_9AGAM</name>
<keyword evidence="2" id="KW-1185">Reference proteome</keyword>
<accession>A0A0D0DWQ8</accession>
<dbReference type="InParanoid" id="A0A0D0DWQ8"/>
<reference evidence="2" key="2">
    <citation type="submission" date="2015-01" db="EMBL/GenBank/DDBJ databases">
        <title>Evolutionary Origins and Diversification of the Mycorrhizal Mutualists.</title>
        <authorList>
            <consortium name="DOE Joint Genome Institute"/>
            <consortium name="Mycorrhizal Genomics Consortium"/>
            <person name="Kohler A."/>
            <person name="Kuo A."/>
            <person name="Nagy L.G."/>
            <person name="Floudas D."/>
            <person name="Copeland A."/>
            <person name="Barry K.W."/>
            <person name="Cichocki N."/>
            <person name="Veneault-Fourrey C."/>
            <person name="LaButti K."/>
            <person name="Lindquist E.A."/>
            <person name="Lipzen A."/>
            <person name="Lundell T."/>
            <person name="Morin E."/>
            <person name="Murat C."/>
            <person name="Riley R."/>
            <person name="Ohm R."/>
            <person name="Sun H."/>
            <person name="Tunlid A."/>
            <person name="Henrissat B."/>
            <person name="Grigoriev I.V."/>
            <person name="Hibbett D.S."/>
            <person name="Martin F."/>
        </authorList>
    </citation>
    <scope>NUCLEOTIDE SEQUENCE [LARGE SCALE GENOMIC DNA]</scope>
    <source>
        <strain evidence="2">Ve08.2h10</strain>
    </source>
</reference>
<protein>
    <submittedName>
        <fullName evidence="1">Uncharacterized protein</fullName>
    </submittedName>
</protein>
<dbReference type="EMBL" id="KN825113">
    <property type="protein sequence ID" value="KIK94361.1"/>
    <property type="molecule type" value="Genomic_DNA"/>
</dbReference>
<dbReference type="HOGENOM" id="CLU_2886462_0_0_1"/>
<reference evidence="1 2" key="1">
    <citation type="submission" date="2014-04" db="EMBL/GenBank/DDBJ databases">
        <authorList>
            <consortium name="DOE Joint Genome Institute"/>
            <person name="Kuo A."/>
            <person name="Kohler A."/>
            <person name="Jargeat P."/>
            <person name="Nagy L.G."/>
            <person name="Floudas D."/>
            <person name="Copeland A."/>
            <person name="Barry K.W."/>
            <person name="Cichocki N."/>
            <person name="Veneault-Fourrey C."/>
            <person name="LaButti K."/>
            <person name="Lindquist E.A."/>
            <person name="Lipzen A."/>
            <person name="Lundell T."/>
            <person name="Morin E."/>
            <person name="Murat C."/>
            <person name="Sun H."/>
            <person name="Tunlid A."/>
            <person name="Henrissat B."/>
            <person name="Grigoriev I.V."/>
            <person name="Hibbett D.S."/>
            <person name="Martin F."/>
            <person name="Nordberg H.P."/>
            <person name="Cantor M.N."/>
            <person name="Hua S.X."/>
        </authorList>
    </citation>
    <scope>NUCLEOTIDE SEQUENCE [LARGE SCALE GENOMIC DNA]</scope>
    <source>
        <strain evidence="1 2">Ve08.2h10</strain>
    </source>
</reference>
<sequence length="63" mass="7471">MPARTLTRRQDLVSHWPKWSSSTLLFTTLVKVSNSGMPPDWWLRVTLNYVMDHRVDESIWCSH</sequence>
<dbReference type="Proteomes" id="UP000054538">
    <property type="component" value="Unassembled WGS sequence"/>
</dbReference>
<proteinExistence type="predicted"/>
<evidence type="ECO:0000313" key="1">
    <source>
        <dbReference type="EMBL" id="KIK94361.1"/>
    </source>
</evidence>
<gene>
    <name evidence="1" type="ORF">PAXRUDRAFT_455626</name>
</gene>
<evidence type="ECO:0000313" key="2">
    <source>
        <dbReference type="Proteomes" id="UP000054538"/>
    </source>
</evidence>
<organism evidence="1 2">
    <name type="scientific">Paxillus rubicundulus Ve08.2h10</name>
    <dbReference type="NCBI Taxonomy" id="930991"/>
    <lineage>
        <taxon>Eukaryota</taxon>
        <taxon>Fungi</taxon>
        <taxon>Dikarya</taxon>
        <taxon>Basidiomycota</taxon>
        <taxon>Agaricomycotina</taxon>
        <taxon>Agaricomycetes</taxon>
        <taxon>Agaricomycetidae</taxon>
        <taxon>Boletales</taxon>
        <taxon>Paxilineae</taxon>
        <taxon>Paxillaceae</taxon>
        <taxon>Paxillus</taxon>
    </lineage>
</organism>